<dbReference type="RefSeq" id="WP_199387068.1">
    <property type="nucleotide sequence ID" value="NZ_JAEMHM010000033.1"/>
</dbReference>
<evidence type="ECO:0000256" key="1">
    <source>
        <dbReference type="SAM" id="SignalP"/>
    </source>
</evidence>
<feature type="signal peptide" evidence="1">
    <location>
        <begin position="1"/>
        <end position="25"/>
    </location>
</feature>
<dbReference type="CDD" id="cd08168">
    <property type="entry name" value="Cytochrom_C3"/>
    <property type="match status" value="1"/>
</dbReference>
<protein>
    <recommendedName>
        <fullName evidence="4">Cytochrome C</fullName>
    </recommendedName>
</protein>
<sequence>MRNHLSKLHYLLLVAFLLAMTGCGAHNLAGLGGNGGTGTPGAVNAKLVWGGDRAKTTAKSVKLTAPNGITSVQVTVTGTGIDGNPVPVVRGTVDTATNQGTIAGIYPGKVTLAVKAFTGTAVTYEGFAIGVTVNSGATTTLTSPIVMTFPTPKTQDNTCQQCHETTLDIGGQNLIADYKQSGHYTNTAFTSFAKYSTSGVLYTGCAGCHGPNHNDHNPAVSGRCASCHGVTTGDANHQIYLPRVGGDCTACHSTHNFALAKAGCVGCHSIPQNAGAGFVQDNNGVRAAATEFSKWSHHVTGVTLDNAHCAACHLEGTIDSFGNVTVDASKHMADSKTHLRNAHTDADMVWDPATPNHTTMDNFCMSCHSATGATSPVSLQIQAYINGNGVAANGKTASPTNPFGDTISNRYDKMQRPAVTNVDNQFDTTNNSHHGVKGARYTGRTRAAGARQIASPGTFAANSSATLKGARSTIYDAGNFNALYVPLGTDGTAATGLGDDSTLHCGDCHTVGQWSPGVTTDGKGNLNTVAIGAHGSNNEYLLRNYIGTDEKHTQNAFTVSANNTVTYTNPNGAFLVCYNCHAYSRYGSIYIGTGLDTGNGQQPHAGEYDQAGRCNGIGNTLPFGGYTTGKATDGTQFEVRIFGVPGANSPGATYGGIAAGNNGAGVSWYAGGEQGTDFGNIFGIQCLNCHNSGAANSYGGIHGSAKDTSWTNASGTTFTPAALLAAAGVTPTTKGYYIDGMGNATKVERFLPGLGDAQHVPGTLGGFTGTGATGFFNGSTASKGTFTTQAVSNDTNWEQKHWQQTASTQFNLATGVVSGTLTSAGGGCYTLGTSTNIKVNVTAGLKGPAVDGVAADTVPLVDTWGGCDDHTAAQGNGNHGFVKRIVRPVTY</sequence>
<dbReference type="Proteomes" id="UP000636888">
    <property type="component" value="Unassembled WGS sequence"/>
</dbReference>
<evidence type="ECO:0000313" key="2">
    <source>
        <dbReference type="EMBL" id="MBJ6727930.1"/>
    </source>
</evidence>
<organism evidence="2 3">
    <name type="scientific">Geomesophilobacter sediminis</name>
    <dbReference type="NCBI Taxonomy" id="2798584"/>
    <lineage>
        <taxon>Bacteria</taxon>
        <taxon>Pseudomonadati</taxon>
        <taxon>Thermodesulfobacteriota</taxon>
        <taxon>Desulfuromonadia</taxon>
        <taxon>Geobacterales</taxon>
        <taxon>Geobacteraceae</taxon>
        <taxon>Geomesophilobacter</taxon>
    </lineage>
</organism>
<comment type="caution">
    <text evidence="2">The sequence shown here is derived from an EMBL/GenBank/DDBJ whole genome shotgun (WGS) entry which is preliminary data.</text>
</comment>
<dbReference type="EMBL" id="JAEMHM010000033">
    <property type="protein sequence ID" value="MBJ6727930.1"/>
    <property type="molecule type" value="Genomic_DNA"/>
</dbReference>
<dbReference type="AlphaFoldDB" id="A0A8J7SB86"/>
<reference evidence="2" key="1">
    <citation type="submission" date="2020-12" db="EMBL/GenBank/DDBJ databases">
        <title>Geomonas sp. Red875, isolated from river sediment.</title>
        <authorList>
            <person name="Xu Z."/>
            <person name="Zhang Z."/>
            <person name="Masuda Y."/>
            <person name="Itoh H."/>
            <person name="Senoo K."/>
        </authorList>
    </citation>
    <scope>NUCLEOTIDE SEQUENCE</scope>
    <source>
        <strain evidence="2">Red875</strain>
    </source>
</reference>
<accession>A0A8J7SB86</accession>
<keyword evidence="1" id="KW-0732">Signal</keyword>
<evidence type="ECO:0000313" key="3">
    <source>
        <dbReference type="Proteomes" id="UP000636888"/>
    </source>
</evidence>
<dbReference type="PROSITE" id="PS51257">
    <property type="entry name" value="PROKAR_LIPOPROTEIN"/>
    <property type="match status" value="1"/>
</dbReference>
<gene>
    <name evidence="2" type="ORF">JFN93_24745</name>
</gene>
<dbReference type="SUPFAM" id="SSF48695">
    <property type="entry name" value="Multiheme cytochromes"/>
    <property type="match status" value="2"/>
</dbReference>
<feature type="chain" id="PRO_5035302571" description="Cytochrome C" evidence="1">
    <location>
        <begin position="26"/>
        <end position="891"/>
    </location>
</feature>
<dbReference type="InterPro" id="IPR036280">
    <property type="entry name" value="Multihaem_cyt_sf"/>
</dbReference>
<keyword evidence="3" id="KW-1185">Reference proteome</keyword>
<proteinExistence type="predicted"/>
<dbReference type="Gene3D" id="3.90.10.10">
    <property type="entry name" value="Cytochrome C3"/>
    <property type="match status" value="1"/>
</dbReference>
<name>A0A8J7SB86_9BACT</name>
<evidence type="ECO:0008006" key="4">
    <source>
        <dbReference type="Google" id="ProtNLM"/>
    </source>
</evidence>